<proteinExistence type="predicted"/>
<evidence type="ECO:0000313" key="2">
    <source>
        <dbReference type="Proteomes" id="UP000250125"/>
    </source>
</evidence>
<dbReference type="EMBL" id="CP015103">
    <property type="protein sequence ID" value="ASJ07937.1"/>
    <property type="molecule type" value="Genomic_DNA"/>
</dbReference>
<dbReference type="RefSeq" id="WP_088855180.1">
    <property type="nucleotide sequence ID" value="NZ_CP015103.1"/>
</dbReference>
<keyword evidence="2" id="KW-1185">Reference proteome</keyword>
<reference evidence="1 2" key="1">
    <citation type="submission" date="2016-04" db="EMBL/GenBank/DDBJ databases">
        <title>Complete genome sequence of Thermococcus siculi type strain RG-20.</title>
        <authorList>
            <person name="Oger P.M."/>
        </authorList>
    </citation>
    <scope>NUCLEOTIDE SEQUENCE [LARGE SCALE GENOMIC DNA]</scope>
    <source>
        <strain evidence="1 2">RG-20</strain>
    </source>
</reference>
<dbReference type="GeneID" id="33316837"/>
<dbReference type="OrthoDB" id="97223at2157"/>
<dbReference type="Proteomes" id="UP000250125">
    <property type="component" value="Chromosome"/>
</dbReference>
<evidence type="ECO:0000313" key="1">
    <source>
        <dbReference type="EMBL" id="ASJ07937.1"/>
    </source>
</evidence>
<accession>A0A2Z2MMU2</accession>
<dbReference type="AlphaFoldDB" id="A0A2Z2MMU2"/>
<name>A0A2Z2MMU2_9EURY</name>
<sequence>MERLKALMGKKGNRVEFVADMINLLLTDREVYSDEVLFRDAVEEIYSTLRSEVLENGRKDLIEAYENAVLLRAVVSGRVKGVEELLLEIRKNLPGG</sequence>
<gene>
    <name evidence="1" type="ORF">A3L11_01325</name>
</gene>
<organism evidence="1 2">
    <name type="scientific">Thermococcus siculi</name>
    <dbReference type="NCBI Taxonomy" id="72803"/>
    <lineage>
        <taxon>Archaea</taxon>
        <taxon>Methanobacteriati</taxon>
        <taxon>Methanobacteriota</taxon>
        <taxon>Thermococci</taxon>
        <taxon>Thermococcales</taxon>
        <taxon>Thermococcaceae</taxon>
        <taxon>Thermococcus</taxon>
    </lineage>
</organism>
<dbReference type="KEGG" id="tsl:A3L11_01325"/>
<protein>
    <submittedName>
        <fullName evidence="1">Uncharacterized protein</fullName>
    </submittedName>
</protein>